<dbReference type="Pfam" id="PF12836">
    <property type="entry name" value="HHH_3"/>
    <property type="match status" value="1"/>
</dbReference>
<name>A0A150QJ24_SORCE</name>
<proteinExistence type="predicted"/>
<dbReference type="EMBL" id="JEMA01000603">
    <property type="protein sequence ID" value="KYF67950.1"/>
    <property type="molecule type" value="Genomic_DNA"/>
</dbReference>
<dbReference type="Proteomes" id="UP000075260">
    <property type="component" value="Unassembled WGS sequence"/>
</dbReference>
<dbReference type="OrthoDB" id="5509091at2"/>
<dbReference type="Gene3D" id="1.20.1260.10">
    <property type="match status" value="1"/>
</dbReference>
<reference evidence="2 3" key="1">
    <citation type="submission" date="2014-02" db="EMBL/GenBank/DDBJ databases">
        <title>The small core and large imbalanced accessory genome model reveals a collaborative survival strategy of Sorangium cellulosum strains in nature.</title>
        <authorList>
            <person name="Han K."/>
            <person name="Peng R."/>
            <person name="Blom J."/>
            <person name="Li Y.-Z."/>
        </authorList>
    </citation>
    <scope>NUCLEOTIDE SEQUENCE [LARGE SCALE GENOMIC DNA]</scope>
    <source>
        <strain evidence="2 3">So0008-312</strain>
    </source>
</reference>
<dbReference type="AlphaFoldDB" id="A0A150QJ24"/>
<dbReference type="InterPro" id="IPR012347">
    <property type="entry name" value="Ferritin-like"/>
</dbReference>
<sequence length="260" mass="28186">MAKAPRDPRIDLNNATPEELQAIEGIDGERARRLIEHRSERGAFRSWEDVLSVPGIDSVLLGKLQEGSSLGVAAGSPAEGAGDATAEGAETAPRSAKTTRSGGGGEIGDMTALEQIVGLILLDMAAAEAYRVAIAACKTPEIKRQLEAFRGDHARHARELSDALGASLPDRADERGQCIRRYTELSAREERTALVAMRGNEELTNDAYASALASDLPDDVRRMVEANWQDERRHIRWIAEEIRTRGWELPEVPAALAEAA</sequence>
<feature type="region of interest" description="Disordered" evidence="1">
    <location>
        <begin position="72"/>
        <end position="106"/>
    </location>
</feature>
<gene>
    <name evidence="2" type="ORF">BE15_45090</name>
</gene>
<feature type="compositionally biased region" description="Low complexity" evidence="1">
    <location>
        <begin position="78"/>
        <end position="92"/>
    </location>
</feature>
<dbReference type="InterPro" id="IPR009078">
    <property type="entry name" value="Ferritin-like_SF"/>
</dbReference>
<dbReference type="SUPFAM" id="SSF47781">
    <property type="entry name" value="RuvA domain 2-like"/>
    <property type="match status" value="1"/>
</dbReference>
<dbReference type="CDD" id="cd00657">
    <property type="entry name" value="Ferritin_like"/>
    <property type="match status" value="1"/>
</dbReference>
<comment type="caution">
    <text evidence="2">The sequence shown here is derived from an EMBL/GenBank/DDBJ whole genome shotgun (WGS) entry which is preliminary data.</text>
</comment>
<protein>
    <recommendedName>
        <fullName evidence="4">DUF2383 domain-containing protein</fullName>
    </recommendedName>
</protein>
<evidence type="ECO:0000256" key="1">
    <source>
        <dbReference type="SAM" id="MobiDB-lite"/>
    </source>
</evidence>
<organism evidence="2 3">
    <name type="scientific">Sorangium cellulosum</name>
    <name type="common">Polyangium cellulosum</name>
    <dbReference type="NCBI Taxonomy" id="56"/>
    <lineage>
        <taxon>Bacteria</taxon>
        <taxon>Pseudomonadati</taxon>
        <taxon>Myxococcota</taxon>
        <taxon>Polyangia</taxon>
        <taxon>Polyangiales</taxon>
        <taxon>Polyangiaceae</taxon>
        <taxon>Sorangium</taxon>
    </lineage>
</organism>
<evidence type="ECO:0000313" key="3">
    <source>
        <dbReference type="Proteomes" id="UP000075260"/>
    </source>
</evidence>
<evidence type="ECO:0008006" key="4">
    <source>
        <dbReference type="Google" id="ProtNLM"/>
    </source>
</evidence>
<evidence type="ECO:0000313" key="2">
    <source>
        <dbReference type="EMBL" id="KYF67950.1"/>
    </source>
</evidence>
<dbReference type="Gene3D" id="1.10.150.320">
    <property type="entry name" value="Photosystem II 12 kDa extrinsic protein"/>
    <property type="match status" value="1"/>
</dbReference>
<dbReference type="RefSeq" id="WP_061609481.1">
    <property type="nucleotide sequence ID" value="NZ_JEMA01000603.1"/>
</dbReference>
<dbReference type="InterPro" id="IPR010994">
    <property type="entry name" value="RuvA_2-like"/>
</dbReference>
<dbReference type="SUPFAM" id="SSF47240">
    <property type="entry name" value="Ferritin-like"/>
    <property type="match status" value="1"/>
</dbReference>
<accession>A0A150QJ24</accession>